<gene>
    <name evidence="1" type="ORF">C0Q70_08396</name>
</gene>
<sequence>MYEACASVGGGGRQIKSCEWLNRSNGVEVVEGGENKGWSVHGVLSVNSRQTNRALLRTGQRCPPSLVAIARGHHGEASSPQFFPTIEGGARRRCPLLAVPRSMLDELEHRRPV</sequence>
<dbReference type="EMBL" id="PZQS01000004">
    <property type="protein sequence ID" value="PVD32949.1"/>
    <property type="molecule type" value="Genomic_DNA"/>
</dbReference>
<accession>A0A2T7PHQ4</accession>
<evidence type="ECO:0000313" key="2">
    <source>
        <dbReference type="Proteomes" id="UP000245119"/>
    </source>
</evidence>
<evidence type="ECO:0000313" key="1">
    <source>
        <dbReference type="EMBL" id="PVD32949.1"/>
    </source>
</evidence>
<dbReference type="Proteomes" id="UP000245119">
    <property type="component" value="Linkage Group LG4"/>
</dbReference>
<comment type="caution">
    <text evidence="1">The sequence shown here is derived from an EMBL/GenBank/DDBJ whole genome shotgun (WGS) entry which is preliminary data.</text>
</comment>
<proteinExistence type="predicted"/>
<name>A0A2T7PHQ4_POMCA</name>
<protein>
    <submittedName>
        <fullName evidence="1">Uncharacterized protein</fullName>
    </submittedName>
</protein>
<keyword evidence="2" id="KW-1185">Reference proteome</keyword>
<reference evidence="1 2" key="1">
    <citation type="submission" date="2018-04" db="EMBL/GenBank/DDBJ databases">
        <title>The genome of golden apple snail Pomacea canaliculata provides insight into stress tolerance and invasive adaptation.</title>
        <authorList>
            <person name="Liu C."/>
            <person name="Liu B."/>
            <person name="Ren Y."/>
            <person name="Zhang Y."/>
            <person name="Wang H."/>
            <person name="Li S."/>
            <person name="Jiang F."/>
            <person name="Yin L."/>
            <person name="Zhang G."/>
            <person name="Qian W."/>
            <person name="Fan W."/>
        </authorList>
    </citation>
    <scope>NUCLEOTIDE SEQUENCE [LARGE SCALE GENOMIC DNA]</scope>
    <source>
        <strain evidence="1">SZHN2017</strain>
        <tissue evidence="1">Muscle</tissue>
    </source>
</reference>
<dbReference type="AlphaFoldDB" id="A0A2T7PHQ4"/>
<organism evidence="1 2">
    <name type="scientific">Pomacea canaliculata</name>
    <name type="common">Golden apple snail</name>
    <dbReference type="NCBI Taxonomy" id="400727"/>
    <lineage>
        <taxon>Eukaryota</taxon>
        <taxon>Metazoa</taxon>
        <taxon>Spiralia</taxon>
        <taxon>Lophotrochozoa</taxon>
        <taxon>Mollusca</taxon>
        <taxon>Gastropoda</taxon>
        <taxon>Caenogastropoda</taxon>
        <taxon>Architaenioglossa</taxon>
        <taxon>Ampullarioidea</taxon>
        <taxon>Ampullariidae</taxon>
        <taxon>Pomacea</taxon>
    </lineage>
</organism>